<dbReference type="KEGG" id="ngv:CDO52_21665"/>
<dbReference type="Proteomes" id="UP000215005">
    <property type="component" value="Chromosome"/>
</dbReference>
<dbReference type="EMBL" id="CP022753">
    <property type="protein sequence ID" value="ASU85055.1"/>
    <property type="molecule type" value="Genomic_DNA"/>
</dbReference>
<feature type="compositionally biased region" description="Basic and acidic residues" evidence="1">
    <location>
        <begin position="37"/>
        <end position="51"/>
    </location>
</feature>
<reference evidence="2 3" key="1">
    <citation type="submission" date="2017-08" db="EMBL/GenBank/DDBJ databases">
        <title>The complete genome sequence of Nocardiopsis gilva YIM 90087.</title>
        <authorList>
            <person name="Yin M."/>
            <person name="Tang S."/>
        </authorList>
    </citation>
    <scope>NUCLEOTIDE SEQUENCE [LARGE SCALE GENOMIC DNA]</scope>
    <source>
        <strain evidence="2 3">YIM 90087</strain>
    </source>
</reference>
<dbReference type="PROSITE" id="PS51257">
    <property type="entry name" value="PROKAR_LIPOPROTEIN"/>
    <property type="match status" value="1"/>
</dbReference>
<sequence>MMDRFKEKFGLAKAAPIATAIIVGFTLTACFSGSDEQAGRESEQDQERNENEQAGGGTGAVPEGYQEIDAGLISYSVPADWEPPEEENDELTNAYEGVDEDGTIVMTAGLVPINGVDETTESAKAITRALSGKVTLGNRIREMDRDQEIEVPGARSAARNDYLVEQSRIDEIDFSNVIDIALITEDNEGVAFRLNVADDAIDSQEREKIVNSIRVN</sequence>
<proteinExistence type="predicted"/>
<evidence type="ECO:0000313" key="2">
    <source>
        <dbReference type="EMBL" id="ASU85055.1"/>
    </source>
</evidence>
<name>A0A223SAB5_9ACTN</name>
<protein>
    <submittedName>
        <fullName evidence="2">Uncharacterized protein</fullName>
    </submittedName>
</protein>
<keyword evidence="3" id="KW-1185">Reference proteome</keyword>
<feature type="region of interest" description="Disordered" evidence="1">
    <location>
        <begin position="34"/>
        <end position="63"/>
    </location>
</feature>
<accession>A0A223SAB5</accession>
<gene>
    <name evidence="2" type="ORF">CDO52_21665</name>
</gene>
<organism evidence="2 3">
    <name type="scientific">Nocardiopsis gilva YIM 90087</name>
    <dbReference type="NCBI Taxonomy" id="1235441"/>
    <lineage>
        <taxon>Bacteria</taxon>
        <taxon>Bacillati</taxon>
        <taxon>Actinomycetota</taxon>
        <taxon>Actinomycetes</taxon>
        <taxon>Streptosporangiales</taxon>
        <taxon>Nocardiopsidaceae</taxon>
        <taxon>Nocardiopsis</taxon>
    </lineage>
</organism>
<evidence type="ECO:0000313" key="3">
    <source>
        <dbReference type="Proteomes" id="UP000215005"/>
    </source>
</evidence>
<evidence type="ECO:0000256" key="1">
    <source>
        <dbReference type="SAM" id="MobiDB-lite"/>
    </source>
</evidence>
<dbReference type="AlphaFoldDB" id="A0A223SAB5"/>